<organism evidence="1 2">
    <name type="scientific">Durusdinium trenchii</name>
    <dbReference type="NCBI Taxonomy" id="1381693"/>
    <lineage>
        <taxon>Eukaryota</taxon>
        <taxon>Sar</taxon>
        <taxon>Alveolata</taxon>
        <taxon>Dinophyceae</taxon>
        <taxon>Suessiales</taxon>
        <taxon>Symbiodiniaceae</taxon>
        <taxon>Durusdinium</taxon>
    </lineage>
</organism>
<reference evidence="1 2" key="1">
    <citation type="submission" date="2024-02" db="EMBL/GenBank/DDBJ databases">
        <authorList>
            <person name="Chen Y."/>
            <person name="Shah S."/>
            <person name="Dougan E. K."/>
            <person name="Thang M."/>
            <person name="Chan C."/>
        </authorList>
    </citation>
    <scope>NUCLEOTIDE SEQUENCE [LARGE SCALE GENOMIC DNA]</scope>
</reference>
<proteinExistence type="predicted"/>
<sequence>MPRRGKLDGKVGLSQLDIDCKEAIQELLRPRYYGIANFYVESASEREKQDVILLKNRIQGSPVVRIEYRSCMIFLRHLRFFSTPFTFVCSCSNLELSYVCSSSFLAWIYKQQLVEGLVELRSQVLLVWTKVHPGSLQAAFTTALMESKLCFDQITQTQLTVLRVVPQTVFPRHGPWGRSNRLNSRPLQRHSWQNMSLAGHHTFPLVADADRPGKNPYLMADVGRIKITTNPRGRERESKVIPVTGDRVQADLLRNQSGAQQRDPQREKERRYMARYSEIPSTSSVADFFDLHHFPVEERASMQVLTEKVRKKLKHWQVLGPEQNPHDAAEMMRGLQTCAAVCERMPRYADWSARSTGKVHERLFGYSQFAPKGSRTLKEVPTLRRTPLSSSAPLLQSAGFG</sequence>
<keyword evidence="2" id="KW-1185">Reference proteome</keyword>
<dbReference type="Proteomes" id="UP001642484">
    <property type="component" value="Unassembled WGS sequence"/>
</dbReference>
<protein>
    <submittedName>
        <fullName evidence="1">Uncharacterized protein</fullName>
    </submittedName>
</protein>
<comment type="caution">
    <text evidence="1">The sequence shown here is derived from an EMBL/GenBank/DDBJ whole genome shotgun (WGS) entry which is preliminary data.</text>
</comment>
<accession>A0ABP0RVP3</accession>
<evidence type="ECO:0000313" key="2">
    <source>
        <dbReference type="Proteomes" id="UP001642484"/>
    </source>
</evidence>
<name>A0ABP0RVP3_9DINO</name>
<gene>
    <name evidence="1" type="ORF">CCMP2556_LOCUS49056</name>
</gene>
<dbReference type="EMBL" id="CAXAMN010026650">
    <property type="protein sequence ID" value="CAK9104701.1"/>
    <property type="molecule type" value="Genomic_DNA"/>
</dbReference>
<evidence type="ECO:0000313" key="1">
    <source>
        <dbReference type="EMBL" id="CAK9104701.1"/>
    </source>
</evidence>